<organism evidence="1 2">
    <name type="scientific">Mucilaginibacter dorajii</name>
    <dbReference type="NCBI Taxonomy" id="692994"/>
    <lineage>
        <taxon>Bacteria</taxon>
        <taxon>Pseudomonadati</taxon>
        <taxon>Bacteroidota</taxon>
        <taxon>Sphingobacteriia</taxon>
        <taxon>Sphingobacteriales</taxon>
        <taxon>Sphingobacteriaceae</taxon>
        <taxon>Mucilaginibacter</taxon>
    </lineage>
</organism>
<dbReference type="EMBL" id="BAAAZC010000009">
    <property type="protein sequence ID" value="GAA3965635.1"/>
    <property type="molecule type" value="Genomic_DNA"/>
</dbReference>
<evidence type="ECO:0000313" key="2">
    <source>
        <dbReference type="Proteomes" id="UP001500742"/>
    </source>
</evidence>
<sequence length="265" mass="31454">MHRSGTSLITNWLSRCGLEIGERLAEGNAGNVDGHFEDVEFLKLHEEILNNNSLDISGLVDTKKIVLSPYQLAKLESIISIKQQLYEQWAWKDPRTCLFLETYSKLLPGAKYLVIMRDYRAVIGSLLKREFAYIDRKYMARGYFSKLVWKHIRRKRKQEKFYTEHAETFLKVWINYNEEILKTLKKLPADDYLVINYELLLEKDEQVIGFLKDHWKFNLNYFDFGQVYKHGLMSATHEIEQYVSAKTLLVKAQYLQLRLNHYVRM</sequence>
<evidence type="ECO:0008006" key="3">
    <source>
        <dbReference type="Google" id="ProtNLM"/>
    </source>
</evidence>
<reference evidence="2" key="1">
    <citation type="journal article" date="2019" name="Int. J. Syst. Evol. Microbiol.">
        <title>The Global Catalogue of Microorganisms (GCM) 10K type strain sequencing project: providing services to taxonomists for standard genome sequencing and annotation.</title>
        <authorList>
            <consortium name="The Broad Institute Genomics Platform"/>
            <consortium name="The Broad Institute Genome Sequencing Center for Infectious Disease"/>
            <person name="Wu L."/>
            <person name="Ma J."/>
        </authorList>
    </citation>
    <scope>NUCLEOTIDE SEQUENCE [LARGE SCALE GENOMIC DNA]</scope>
    <source>
        <strain evidence="2">JCM 16601</strain>
    </source>
</reference>
<dbReference type="Proteomes" id="UP001500742">
    <property type="component" value="Unassembled WGS sequence"/>
</dbReference>
<keyword evidence="2" id="KW-1185">Reference proteome</keyword>
<gene>
    <name evidence="1" type="ORF">GCM10022210_12620</name>
</gene>
<proteinExistence type="predicted"/>
<accession>A0ABP7PH71</accession>
<dbReference type="SUPFAM" id="SSF52540">
    <property type="entry name" value="P-loop containing nucleoside triphosphate hydrolases"/>
    <property type="match status" value="1"/>
</dbReference>
<dbReference type="InterPro" id="IPR027417">
    <property type="entry name" value="P-loop_NTPase"/>
</dbReference>
<evidence type="ECO:0000313" key="1">
    <source>
        <dbReference type="EMBL" id="GAA3965635.1"/>
    </source>
</evidence>
<dbReference type="Gene3D" id="3.40.50.300">
    <property type="entry name" value="P-loop containing nucleotide triphosphate hydrolases"/>
    <property type="match status" value="1"/>
</dbReference>
<protein>
    <recommendedName>
        <fullName evidence="3">Sulfotransferase family protein</fullName>
    </recommendedName>
</protein>
<name>A0ABP7PH71_9SPHI</name>
<comment type="caution">
    <text evidence="1">The sequence shown here is derived from an EMBL/GenBank/DDBJ whole genome shotgun (WGS) entry which is preliminary data.</text>
</comment>